<evidence type="ECO:0000313" key="10">
    <source>
        <dbReference type="EMBL" id="SDL77840.1"/>
    </source>
</evidence>
<dbReference type="EC" id="2.1.1.80" evidence="2"/>
<dbReference type="AlphaFoldDB" id="A0A1G9MUB9"/>
<evidence type="ECO:0000259" key="9">
    <source>
        <dbReference type="PROSITE" id="PS50123"/>
    </source>
</evidence>
<protein>
    <recommendedName>
        <fullName evidence="2">protein-glutamate O-methyltransferase</fullName>
        <ecNumber evidence="2">2.1.1.80</ecNumber>
    </recommendedName>
</protein>
<dbReference type="Proteomes" id="UP000182146">
    <property type="component" value="Unassembled WGS sequence"/>
</dbReference>
<evidence type="ECO:0000256" key="3">
    <source>
        <dbReference type="ARBA" id="ARBA00022603"/>
    </source>
</evidence>
<dbReference type="GO" id="GO:0008983">
    <property type="term" value="F:protein-glutamate O-methyltransferase activity"/>
    <property type="evidence" value="ECO:0007669"/>
    <property type="project" value="UniProtKB-EC"/>
</dbReference>
<feature type="compositionally biased region" description="Polar residues" evidence="7">
    <location>
        <begin position="431"/>
        <end position="448"/>
    </location>
</feature>
<organism evidence="10 11">
    <name type="scientific">Geoalkalibacter ferrihydriticus</name>
    <dbReference type="NCBI Taxonomy" id="392333"/>
    <lineage>
        <taxon>Bacteria</taxon>
        <taxon>Pseudomonadati</taxon>
        <taxon>Thermodesulfobacteriota</taxon>
        <taxon>Desulfuromonadia</taxon>
        <taxon>Desulfuromonadales</taxon>
        <taxon>Geoalkalibacteraceae</taxon>
        <taxon>Geoalkalibacter</taxon>
    </lineage>
</organism>
<name>A0A1G9MUB9_9BACT</name>
<proteinExistence type="predicted"/>
<dbReference type="InterPro" id="IPR001789">
    <property type="entry name" value="Sig_transdc_resp-reg_receiver"/>
</dbReference>
<comment type="caution">
    <text evidence="6">Lacks conserved residue(s) required for the propagation of feature annotation.</text>
</comment>
<dbReference type="Gene3D" id="3.40.50.2300">
    <property type="match status" value="1"/>
</dbReference>
<dbReference type="Gene3D" id="1.10.155.10">
    <property type="entry name" value="Chemotaxis receptor methyltransferase CheR, N-terminal domain"/>
    <property type="match status" value="1"/>
</dbReference>
<dbReference type="InterPro" id="IPR011990">
    <property type="entry name" value="TPR-like_helical_dom_sf"/>
</dbReference>
<feature type="region of interest" description="Disordered" evidence="7">
    <location>
        <begin position="423"/>
        <end position="448"/>
    </location>
</feature>
<dbReference type="InterPro" id="IPR050903">
    <property type="entry name" value="Bact_Chemotaxis_MeTrfase"/>
</dbReference>
<dbReference type="InterPro" id="IPR036804">
    <property type="entry name" value="CheR_N_sf"/>
</dbReference>
<dbReference type="SUPFAM" id="SSF48452">
    <property type="entry name" value="TPR-like"/>
    <property type="match status" value="1"/>
</dbReference>
<dbReference type="SMART" id="SM00028">
    <property type="entry name" value="TPR"/>
    <property type="match status" value="4"/>
</dbReference>
<keyword evidence="4 10" id="KW-0808">Transferase</keyword>
<reference evidence="10 11" key="1">
    <citation type="submission" date="2016-10" db="EMBL/GenBank/DDBJ databases">
        <authorList>
            <person name="de Groot N.N."/>
        </authorList>
    </citation>
    <scope>NUCLEOTIDE SEQUENCE [LARGE SCALE GENOMIC DNA]</scope>
    <source>
        <strain evidence="10 11">DSM 17813</strain>
    </source>
</reference>
<dbReference type="InterPro" id="IPR011006">
    <property type="entry name" value="CheY-like_superfamily"/>
</dbReference>
<dbReference type="SUPFAM" id="SSF47757">
    <property type="entry name" value="Chemotaxis receptor methyltransferase CheR, N-terminal domain"/>
    <property type="match status" value="1"/>
</dbReference>
<feature type="domain" description="Response regulatory" evidence="8">
    <location>
        <begin position="12"/>
        <end position="124"/>
    </location>
</feature>
<evidence type="ECO:0000256" key="1">
    <source>
        <dbReference type="ARBA" id="ARBA00001541"/>
    </source>
</evidence>
<dbReference type="InterPro" id="IPR022641">
    <property type="entry name" value="CheR_N"/>
</dbReference>
<dbReference type="PROSITE" id="PS50123">
    <property type="entry name" value="CHER"/>
    <property type="match status" value="1"/>
</dbReference>
<dbReference type="PANTHER" id="PTHR24422:SF10">
    <property type="entry name" value="CHEMOTAXIS PROTEIN METHYLTRANSFERASE 2"/>
    <property type="match status" value="1"/>
</dbReference>
<dbReference type="RefSeq" id="WP_052445922.1">
    <property type="nucleotide sequence ID" value="NZ_FNGU01000002.1"/>
</dbReference>
<dbReference type="GO" id="GO:0000160">
    <property type="term" value="P:phosphorelay signal transduction system"/>
    <property type="evidence" value="ECO:0007669"/>
    <property type="project" value="InterPro"/>
</dbReference>
<evidence type="ECO:0000256" key="5">
    <source>
        <dbReference type="ARBA" id="ARBA00022691"/>
    </source>
</evidence>
<dbReference type="OrthoDB" id="9786165at2"/>
<evidence type="ECO:0000256" key="4">
    <source>
        <dbReference type="ARBA" id="ARBA00022679"/>
    </source>
</evidence>
<keyword evidence="3 10" id="KW-0489">Methyltransferase</keyword>
<dbReference type="EMBL" id="FNGU01000002">
    <property type="protein sequence ID" value="SDL77840.1"/>
    <property type="molecule type" value="Genomic_DNA"/>
</dbReference>
<evidence type="ECO:0000256" key="2">
    <source>
        <dbReference type="ARBA" id="ARBA00012534"/>
    </source>
</evidence>
<dbReference type="InterPro" id="IPR022642">
    <property type="entry name" value="CheR_C"/>
</dbReference>
<keyword evidence="5" id="KW-0949">S-adenosyl-L-methionine</keyword>
<sequence>MGGTENRNRPVRVWIAETPSGLCGDLLPALNAAGFEVHCIAAGDAPLPPVRATDCDVLILGIELPSPQGLERLRRFECGRLSRQVPVIVVADRPELEYELPDAFDFLNSPVDLPRLLAGIRRAGSMHRLELGALQPLEDLDLGLFQNFLVQHSGLHFDQRNLRILQHGLTRRMRALGLRTYREYFAHLETFRESRRELKKLLSLLTVGETYFFRYLAHFEALRHQLLPELIERNRERRSLRLWSAGCSTGEEPYSLAILLRTHFPQLRDWNLRILATDINHRALNQARQGVYGPRSLRVTDPALVNTWFEPRGHEFVLDPRIREMVDFRYLNLQTGCYPDAREDIADFDIIFCRNVLIYFRQATSRKVVAGFARSLAPAGSLFLGHAETLVHLSQEFRRETYQRNFYYRLPAAAQLAVETPAPGETPAVLQPNSSPAPCTQAQESAPQPASFDVNELYQRGLEAFHREEFAVAEACFAQILAADERHCGALVGSGFVFANRGDLAQARTCCERALEADDLSAQAYFLKGLLLELEECWHEAREEYRKALLIDLDFIMPHFHLGAIYERLGQAAAARREIRNSLRLLERLPNETLVPLSGGLTREVFLEVCRDHLDQLPPT</sequence>
<gene>
    <name evidence="10" type="ORF">SAMN05660860_01258</name>
</gene>
<dbReference type="Gene3D" id="1.25.40.10">
    <property type="entry name" value="Tetratricopeptide repeat domain"/>
    <property type="match status" value="1"/>
</dbReference>
<dbReference type="InterPro" id="IPR000780">
    <property type="entry name" value="CheR_MeTrfase"/>
</dbReference>
<evidence type="ECO:0000259" key="8">
    <source>
        <dbReference type="PROSITE" id="PS50110"/>
    </source>
</evidence>
<evidence type="ECO:0000256" key="6">
    <source>
        <dbReference type="PROSITE-ProRule" id="PRU00169"/>
    </source>
</evidence>
<dbReference type="Gene3D" id="3.40.50.150">
    <property type="entry name" value="Vaccinia Virus protein VP39"/>
    <property type="match status" value="1"/>
</dbReference>
<dbReference type="GO" id="GO:0032259">
    <property type="term" value="P:methylation"/>
    <property type="evidence" value="ECO:0007669"/>
    <property type="project" value="UniProtKB-KW"/>
</dbReference>
<dbReference type="PRINTS" id="PR00996">
    <property type="entry name" value="CHERMTFRASE"/>
</dbReference>
<dbReference type="InterPro" id="IPR029063">
    <property type="entry name" value="SAM-dependent_MTases_sf"/>
</dbReference>
<feature type="domain" description="CheR-type methyltransferase" evidence="9">
    <location>
        <begin position="130"/>
        <end position="413"/>
    </location>
</feature>
<dbReference type="Pfam" id="PF03705">
    <property type="entry name" value="CheR_N"/>
    <property type="match status" value="1"/>
</dbReference>
<dbReference type="STRING" id="392333.SAMN05660860_01258"/>
<dbReference type="PANTHER" id="PTHR24422">
    <property type="entry name" value="CHEMOTAXIS PROTEIN METHYLTRANSFERASE"/>
    <property type="match status" value="1"/>
</dbReference>
<dbReference type="Pfam" id="PF01739">
    <property type="entry name" value="CheR"/>
    <property type="match status" value="1"/>
</dbReference>
<dbReference type="InterPro" id="IPR019734">
    <property type="entry name" value="TPR_rpt"/>
</dbReference>
<dbReference type="SUPFAM" id="SSF53335">
    <property type="entry name" value="S-adenosyl-L-methionine-dependent methyltransferases"/>
    <property type="match status" value="1"/>
</dbReference>
<evidence type="ECO:0000313" key="11">
    <source>
        <dbReference type="Proteomes" id="UP000182146"/>
    </source>
</evidence>
<dbReference type="SMART" id="SM00138">
    <property type="entry name" value="MeTrc"/>
    <property type="match status" value="1"/>
</dbReference>
<dbReference type="PROSITE" id="PS50110">
    <property type="entry name" value="RESPONSE_REGULATORY"/>
    <property type="match status" value="1"/>
</dbReference>
<dbReference type="SUPFAM" id="SSF52172">
    <property type="entry name" value="CheY-like"/>
    <property type="match status" value="1"/>
</dbReference>
<accession>A0A1G9MUB9</accession>
<evidence type="ECO:0000256" key="7">
    <source>
        <dbReference type="SAM" id="MobiDB-lite"/>
    </source>
</evidence>
<comment type="catalytic activity">
    <reaction evidence="1">
        <text>L-glutamyl-[protein] + S-adenosyl-L-methionine = [protein]-L-glutamate 5-O-methyl ester + S-adenosyl-L-homocysteine</text>
        <dbReference type="Rhea" id="RHEA:24452"/>
        <dbReference type="Rhea" id="RHEA-COMP:10208"/>
        <dbReference type="Rhea" id="RHEA-COMP:10311"/>
        <dbReference type="ChEBI" id="CHEBI:29973"/>
        <dbReference type="ChEBI" id="CHEBI:57856"/>
        <dbReference type="ChEBI" id="CHEBI:59789"/>
        <dbReference type="ChEBI" id="CHEBI:82795"/>
        <dbReference type="EC" id="2.1.1.80"/>
    </reaction>
</comment>